<name>A0A1B0CH40_LUTLO</name>
<keyword evidence="8" id="KW-0548">Nucleotidyltransferase</keyword>
<reference evidence="20" key="1">
    <citation type="submission" date="2020-05" db="UniProtKB">
        <authorList>
            <consortium name="EnsemblMetazoa"/>
        </authorList>
    </citation>
    <scope>IDENTIFICATION</scope>
    <source>
        <strain evidence="20">Jacobina</strain>
    </source>
</reference>
<dbReference type="GO" id="GO:0003899">
    <property type="term" value="F:DNA-directed RNA polymerase activity"/>
    <property type="evidence" value="ECO:0007669"/>
    <property type="project" value="UniProtKB-EC"/>
</dbReference>
<evidence type="ECO:0000313" key="20">
    <source>
        <dbReference type="EnsemblMetazoa" id="LLOJ003752-PA"/>
    </source>
</evidence>
<evidence type="ECO:0000256" key="4">
    <source>
        <dbReference type="ARBA" id="ARBA00012418"/>
    </source>
</evidence>
<dbReference type="InterPro" id="IPR038120">
    <property type="entry name" value="Rpb1_funnel_sf"/>
</dbReference>
<evidence type="ECO:0000256" key="3">
    <source>
        <dbReference type="ARBA" id="ARBA00011251"/>
    </source>
</evidence>
<comment type="catalytic activity">
    <reaction evidence="14">
        <text>RNA(n) + a ribonucleoside 5'-triphosphate = RNA(n+1) + diphosphate</text>
        <dbReference type="Rhea" id="RHEA:21248"/>
        <dbReference type="Rhea" id="RHEA-COMP:14527"/>
        <dbReference type="Rhea" id="RHEA-COMP:17342"/>
        <dbReference type="ChEBI" id="CHEBI:33019"/>
        <dbReference type="ChEBI" id="CHEBI:61557"/>
        <dbReference type="ChEBI" id="CHEBI:140395"/>
        <dbReference type="EC" id="2.7.7.6"/>
    </reaction>
</comment>
<dbReference type="Pfam" id="PF04983">
    <property type="entry name" value="RNA_pol_Rpb1_3"/>
    <property type="match status" value="1"/>
</dbReference>
<keyword evidence="21" id="KW-1185">Reference proteome</keyword>
<dbReference type="InterPro" id="IPR000722">
    <property type="entry name" value="RNA_pol_asu"/>
</dbReference>
<dbReference type="FunFam" id="1.10.274.100:FF:000012">
    <property type="entry name" value="DNA-directed RNA polymerase subunit"/>
    <property type="match status" value="1"/>
</dbReference>
<evidence type="ECO:0000256" key="12">
    <source>
        <dbReference type="ARBA" id="ARBA00023163"/>
    </source>
</evidence>
<accession>A0A1B0CH40</accession>
<dbReference type="Proteomes" id="UP000092461">
    <property type="component" value="Unassembled WGS sequence"/>
</dbReference>
<keyword evidence="13" id="KW-0539">Nucleus</keyword>
<dbReference type="SUPFAM" id="SSF64484">
    <property type="entry name" value="beta and beta-prime subunits of DNA dependent RNA-polymerase"/>
    <property type="match status" value="1"/>
</dbReference>
<dbReference type="Gene3D" id="1.10.274.100">
    <property type="entry name" value="RNA polymerase Rpb1, domain 3"/>
    <property type="match status" value="1"/>
</dbReference>
<feature type="domain" description="RNA polymerase N-terminal" evidence="19">
    <location>
        <begin position="1"/>
        <end position="121"/>
    </location>
</feature>
<dbReference type="VEuPathDB" id="VectorBase:LLONM1_002646"/>
<dbReference type="InterPro" id="IPR045867">
    <property type="entry name" value="DNA-dir_RpoC_beta_prime"/>
</dbReference>
<dbReference type="InterPro" id="IPR007066">
    <property type="entry name" value="RNA_pol_Rpb1_3"/>
</dbReference>
<dbReference type="GO" id="GO:0003677">
    <property type="term" value="F:DNA binding"/>
    <property type="evidence" value="ECO:0007669"/>
    <property type="project" value="InterPro"/>
</dbReference>
<evidence type="ECO:0000256" key="9">
    <source>
        <dbReference type="ARBA" id="ARBA00022723"/>
    </source>
</evidence>
<evidence type="ECO:0000256" key="8">
    <source>
        <dbReference type="ARBA" id="ARBA00022695"/>
    </source>
</evidence>
<dbReference type="InterPro" id="IPR007083">
    <property type="entry name" value="RNA_pol_Rpb1_4"/>
</dbReference>
<evidence type="ECO:0000259" key="19">
    <source>
        <dbReference type="SMART" id="SM00663"/>
    </source>
</evidence>
<dbReference type="GO" id="GO:0006351">
    <property type="term" value="P:DNA-templated transcription"/>
    <property type="evidence" value="ECO:0007669"/>
    <property type="project" value="InterPro"/>
</dbReference>
<keyword evidence="9" id="KW-0479">Metal-binding</keyword>
<evidence type="ECO:0000313" key="21">
    <source>
        <dbReference type="Proteomes" id="UP000092461"/>
    </source>
</evidence>
<dbReference type="PANTHER" id="PTHR19376:SF11">
    <property type="entry name" value="DNA-DIRECTED RNA POLYMERASE I SUBUNIT RPA1"/>
    <property type="match status" value="1"/>
</dbReference>
<dbReference type="FunFam" id="2.40.40.20:FF:000019">
    <property type="entry name" value="DNA-directed RNA polymerase II subunit RPB1"/>
    <property type="match status" value="1"/>
</dbReference>
<dbReference type="VEuPathDB" id="VectorBase:LLOJ003752"/>
<dbReference type="InterPro" id="IPR006592">
    <property type="entry name" value="RNA_pol_N"/>
</dbReference>
<evidence type="ECO:0000256" key="13">
    <source>
        <dbReference type="ARBA" id="ARBA00023242"/>
    </source>
</evidence>
<evidence type="ECO:0000256" key="7">
    <source>
        <dbReference type="ARBA" id="ARBA00022679"/>
    </source>
</evidence>
<evidence type="ECO:0000256" key="18">
    <source>
        <dbReference type="ARBA" id="ARBA00078097"/>
    </source>
</evidence>
<evidence type="ECO:0000256" key="16">
    <source>
        <dbReference type="ARBA" id="ARBA00074245"/>
    </source>
</evidence>
<keyword evidence="11" id="KW-0460">Magnesium</keyword>
<evidence type="ECO:0000256" key="15">
    <source>
        <dbReference type="ARBA" id="ARBA00053996"/>
    </source>
</evidence>
<keyword evidence="6" id="KW-0597">Phosphoprotein</keyword>
<proteinExistence type="inferred from homology"/>
<evidence type="ECO:0000256" key="1">
    <source>
        <dbReference type="ARBA" id="ARBA00004604"/>
    </source>
</evidence>
<evidence type="ECO:0000256" key="17">
    <source>
        <dbReference type="ARBA" id="ARBA00074527"/>
    </source>
</evidence>
<dbReference type="EnsemblMetazoa" id="LLOJ003752-RA">
    <property type="protein sequence ID" value="LLOJ003752-PA"/>
    <property type="gene ID" value="LLOJ003752"/>
</dbReference>
<keyword evidence="12" id="KW-0804">Transcription</keyword>
<dbReference type="Pfam" id="PF00623">
    <property type="entry name" value="RNA_pol_Rpb1_2"/>
    <property type="match status" value="1"/>
</dbReference>
<comment type="subunit">
    <text evidence="3">Component of the RNA polymerase I (Pol I) complex consisting of at least 13 subunits.</text>
</comment>
<dbReference type="GO" id="GO:0046872">
    <property type="term" value="F:metal ion binding"/>
    <property type="evidence" value="ECO:0007669"/>
    <property type="project" value="UniProtKB-KW"/>
</dbReference>
<protein>
    <recommendedName>
        <fullName evidence="16">DNA-directed RNA polymerase I subunit RPA1</fullName>
        <ecNumber evidence="4">2.7.7.6</ecNumber>
    </recommendedName>
    <alternativeName>
        <fullName evidence="18">DNA-directed RNA polymerase I largest subunit</fullName>
    </alternativeName>
    <alternativeName>
        <fullName evidence="17">DNA-directed RNA polymerase I subunit rpa1</fullName>
    </alternativeName>
</protein>
<dbReference type="Pfam" id="PF05000">
    <property type="entry name" value="RNA_pol_Rpb1_4"/>
    <property type="match status" value="1"/>
</dbReference>
<dbReference type="EMBL" id="AJWK01011998">
    <property type="status" value="NOT_ANNOTATED_CDS"/>
    <property type="molecule type" value="Genomic_DNA"/>
</dbReference>
<comment type="similarity">
    <text evidence="2">Belongs to the RNA polymerase beta' chain family.</text>
</comment>
<dbReference type="PANTHER" id="PTHR19376">
    <property type="entry name" value="DNA-DIRECTED RNA POLYMERASE"/>
    <property type="match status" value="1"/>
</dbReference>
<dbReference type="InterPro" id="IPR042102">
    <property type="entry name" value="RNA_pol_Rpb1_3_sf"/>
</dbReference>
<evidence type="ECO:0000256" key="6">
    <source>
        <dbReference type="ARBA" id="ARBA00022553"/>
    </source>
</evidence>
<dbReference type="GO" id="GO:0005736">
    <property type="term" value="C:RNA polymerase I complex"/>
    <property type="evidence" value="ECO:0007669"/>
    <property type="project" value="TreeGrafter"/>
</dbReference>
<comment type="function">
    <text evidence="15">DNA-dependent RNA polymerase catalyzes the transcription of DNA into RNA using the four ribonucleoside triphosphates as substrates. Largest and catalytic core component of RNA polymerase I which synthesizes ribosomal RNA precursors. Forms the polymerase active center together with the second largest subunit. A single stranded DNA template strand of the promoter is positioned within the central active site cleft of Pol I. A bridging helix emanates from RPA1 and crosses the cleft near the catalytic site and is thought to promote translocation of Pol I by acting as a ratchet that moves the RNA-DNA hybrid through the active site by switching from straight to bent conformations at each step of nucleotide addition.</text>
</comment>
<keyword evidence="7" id="KW-0808">Transferase</keyword>
<evidence type="ECO:0000256" key="2">
    <source>
        <dbReference type="ARBA" id="ARBA00006460"/>
    </source>
</evidence>
<evidence type="ECO:0000256" key="5">
    <source>
        <dbReference type="ARBA" id="ARBA00022478"/>
    </source>
</evidence>
<sequence>MAKLLATPSIHHSVQVVHRHLLNNDILLLNRQPTLHRPSIMAHKARILRGEKTFRLHYSNCKSYNADFDGDEMNAHCPQNELGRSEAYNLVNVPNQYLVPKDGTPLGGLIQDHIISGVRLTMRGRFFTREEYYQLVFQGLSRQRGTLTLLPPTILKPRVLWSGKQVLSTIILNIIPRGKDPICLTSTSKISAGAWSTAKPRKWKAGGTPILDNSMTEAEVVIRRGELLVGILDKMHYGSTAYSLVHCICTGSEYSTRLLSSFARLFTYFLQWEGFTLGPKDIVVLADADKQRTSIIEESRKIGTATAAEALNLPTDITTDELAVKMDEAFHSDPKFRAIMDRQFKSALDQFTNNINKCCIPTGLVTKFPDNNLQLMIQSGAKGSAVNAMQISCLLGQIELE</sequence>
<dbReference type="EC" id="2.7.7.6" evidence="4"/>
<keyword evidence="10" id="KW-0862">Zinc</keyword>
<dbReference type="SMART" id="SM00663">
    <property type="entry name" value="RPOLA_N"/>
    <property type="match status" value="1"/>
</dbReference>
<organism evidence="20 21">
    <name type="scientific">Lutzomyia longipalpis</name>
    <name type="common">Sand fly</name>
    <dbReference type="NCBI Taxonomy" id="7200"/>
    <lineage>
        <taxon>Eukaryota</taxon>
        <taxon>Metazoa</taxon>
        <taxon>Ecdysozoa</taxon>
        <taxon>Arthropoda</taxon>
        <taxon>Hexapoda</taxon>
        <taxon>Insecta</taxon>
        <taxon>Pterygota</taxon>
        <taxon>Neoptera</taxon>
        <taxon>Endopterygota</taxon>
        <taxon>Diptera</taxon>
        <taxon>Nematocera</taxon>
        <taxon>Psychodoidea</taxon>
        <taxon>Psychodidae</taxon>
        <taxon>Lutzomyia</taxon>
        <taxon>Lutzomyia</taxon>
    </lineage>
</organism>
<keyword evidence="5" id="KW-0240">DNA-directed RNA polymerase</keyword>
<evidence type="ECO:0000256" key="11">
    <source>
        <dbReference type="ARBA" id="ARBA00022842"/>
    </source>
</evidence>
<comment type="subcellular location">
    <subcellularLocation>
        <location evidence="1">Nucleus</location>
        <location evidence="1">Nucleolus</location>
    </subcellularLocation>
</comment>
<evidence type="ECO:0000256" key="10">
    <source>
        <dbReference type="ARBA" id="ARBA00022833"/>
    </source>
</evidence>
<dbReference type="Gene3D" id="2.40.40.20">
    <property type="match status" value="1"/>
</dbReference>
<dbReference type="AlphaFoldDB" id="A0A1B0CH40"/>
<evidence type="ECO:0000256" key="14">
    <source>
        <dbReference type="ARBA" id="ARBA00048552"/>
    </source>
</evidence>
<dbReference type="Gene3D" id="1.10.132.30">
    <property type="match status" value="1"/>
</dbReference>